<evidence type="ECO:0000313" key="11">
    <source>
        <dbReference type="EMBL" id="MBA8809766.1"/>
    </source>
</evidence>
<keyword evidence="4 7" id="KW-0418">Kinase</keyword>
<dbReference type="AlphaFoldDB" id="A0A7W3JBE5"/>
<dbReference type="GO" id="GO:0046872">
    <property type="term" value="F:metal ion binding"/>
    <property type="evidence" value="ECO:0007669"/>
    <property type="project" value="UniProtKB-KW"/>
</dbReference>
<keyword evidence="2 7" id="KW-0808">Transferase</keyword>
<dbReference type="Proteomes" id="UP000540568">
    <property type="component" value="Unassembled WGS sequence"/>
</dbReference>
<feature type="active site" description="Proton acceptor" evidence="8">
    <location>
        <position position="196"/>
    </location>
</feature>
<dbReference type="Gene3D" id="3.90.1200.10">
    <property type="match status" value="1"/>
</dbReference>
<keyword evidence="6 7" id="KW-0046">Antibiotic resistance</keyword>
<dbReference type="InterPro" id="IPR002575">
    <property type="entry name" value="Aminoglycoside_PTrfase"/>
</dbReference>
<comment type="caution">
    <text evidence="11">The sequence shown here is derived from an EMBL/GenBank/DDBJ whole genome shotgun (WGS) entry which is preliminary data.</text>
</comment>
<dbReference type="GO" id="GO:0008910">
    <property type="term" value="F:kanamycin kinase activity"/>
    <property type="evidence" value="ECO:0007669"/>
    <property type="project" value="UniProtKB-EC"/>
</dbReference>
<sequence length="270" mass="29335">MTIPIEAVSVPDVVSELAGDGLVTPAWRNELGGLTFRVDPTADAADAAEPTPRAAYYVKWMPYSDRATTERVDLANEAARMRWAAPYTPVPHVLDVGSDEEAKWLVTAAMPARSAVDPRWLAEPETAARAIGAGLRALHDVLPVDECPWTWSVEDRIAVAEDRAARGHAADGWSLETRARLADAPEHDRLVVCHGDACAPNTLLADDGTWAGHVDLGGLGVGDRWADLAVATYSLGWNYGSGYDHLVYEGYGIDEDPDRVAYYRLLWDLG</sequence>
<dbReference type="CDD" id="cd05150">
    <property type="entry name" value="APH"/>
    <property type="match status" value="1"/>
</dbReference>
<dbReference type="Gene3D" id="3.30.200.20">
    <property type="entry name" value="Phosphorylase Kinase, domain 1"/>
    <property type="match status" value="1"/>
</dbReference>
<evidence type="ECO:0000256" key="9">
    <source>
        <dbReference type="PIRSR" id="PIRSR000706-2"/>
    </source>
</evidence>
<feature type="binding site" evidence="9">
    <location>
        <position position="201"/>
    </location>
    <ligand>
        <name>Mg(2+)</name>
        <dbReference type="ChEBI" id="CHEBI:18420"/>
    </ligand>
</feature>
<dbReference type="EMBL" id="JACGWV010000002">
    <property type="protein sequence ID" value="MBA8809766.1"/>
    <property type="molecule type" value="Genomic_DNA"/>
</dbReference>
<dbReference type="PANTHER" id="PTHR21310:SF41">
    <property type="entry name" value="3'-PHOSPHOTRANSFERASE, PUTATIVE-RELATED"/>
    <property type="match status" value="1"/>
</dbReference>
<dbReference type="SUPFAM" id="SSF56112">
    <property type="entry name" value="Protein kinase-like (PK-like)"/>
    <property type="match status" value="1"/>
</dbReference>
<evidence type="ECO:0000256" key="8">
    <source>
        <dbReference type="PIRSR" id="PIRSR000706-1"/>
    </source>
</evidence>
<comment type="similarity">
    <text evidence="1 7">Belongs to the aminoglycoside phosphotransferase family.</text>
</comment>
<reference evidence="11 12" key="1">
    <citation type="submission" date="2020-07" db="EMBL/GenBank/DDBJ databases">
        <title>Sequencing the genomes of 1000 actinobacteria strains.</title>
        <authorList>
            <person name="Klenk H.-P."/>
        </authorList>
    </citation>
    <scope>NUCLEOTIDE SEQUENCE [LARGE SCALE GENOMIC DNA]</scope>
    <source>
        <strain evidence="11 12">DSM 44121</strain>
    </source>
</reference>
<keyword evidence="9" id="KW-0479">Metal-binding</keyword>
<evidence type="ECO:0000256" key="2">
    <source>
        <dbReference type="ARBA" id="ARBA00022679"/>
    </source>
</evidence>
<dbReference type="InterPro" id="IPR011009">
    <property type="entry name" value="Kinase-like_dom_sf"/>
</dbReference>
<evidence type="ECO:0000259" key="10">
    <source>
        <dbReference type="Pfam" id="PF01636"/>
    </source>
</evidence>
<protein>
    <submittedName>
        <fullName evidence="11">Kanamycin kinase</fullName>
        <ecNumber evidence="11">2.7.1.95</ecNumber>
    </submittedName>
</protein>
<evidence type="ECO:0000256" key="6">
    <source>
        <dbReference type="ARBA" id="ARBA00023251"/>
    </source>
</evidence>
<evidence type="ECO:0000313" key="12">
    <source>
        <dbReference type="Proteomes" id="UP000540568"/>
    </source>
</evidence>
<dbReference type="EC" id="2.7.1.95" evidence="11"/>
<dbReference type="InterPro" id="IPR051678">
    <property type="entry name" value="AGP_Transferase"/>
</dbReference>
<dbReference type="PIRSF" id="PIRSF000706">
    <property type="entry name" value="Kanamycin_kin"/>
    <property type="match status" value="1"/>
</dbReference>
<dbReference type="RefSeq" id="WP_182618991.1">
    <property type="nucleotide sequence ID" value="NZ_BAAATF010000008.1"/>
</dbReference>
<feature type="domain" description="Aminoglycoside phosphotransferase" evidence="10">
    <location>
        <begin position="69"/>
        <end position="261"/>
    </location>
</feature>
<dbReference type="InterPro" id="IPR024165">
    <property type="entry name" value="Kan/Strep_kinase"/>
</dbReference>
<organism evidence="11 12">
    <name type="scientific">Promicromonospora sukumoe</name>
    <dbReference type="NCBI Taxonomy" id="88382"/>
    <lineage>
        <taxon>Bacteria</taxon>
        <taxon>Bacillati</taxon>
        <taxon>Actinomycetota</taxon>
        <taxon>Actinomycetes</taxon>
        <taxon>Micrococcales</taxon>
        <taxon>Promicromonosporaceae</taxon>
        <taxon>Promicromonospora</taxon>
    </lineage>
</organism>
<keyword evidence="3 7" id="KW-0547">Nucleotide-binding</keyword>
<evidence type="ECO:0000256" key="7">
    <source>
        <dbReference type="PIRNR" id="PIRNR000706"/>
    </source>
</evidence>
<dbReference type="Pfam" id="PF01636">
    <property type="entry name" value="APH"/>
    <property type="match status" value="1"/>
</dbReference>
<evidence type="ECO:0000256" key="3">
    <source>
        <dbReference type="ARBA" id="ARBA00022741"/>
    </source>
</evidence>
<proteinExistence type="inferred from homology"/>
<keyword evidence="5 7" id="KW-0067">ATP-binding</keyword>
<evidence type="ECO:0000256" key="4">
    <source>
        <dbReference type="ARBA" id="ARBA00022777"/>
    </source>
</evidence>
<feature type="binding site" evidence="9">
    <location>
        <position position="215"/>
    </location>
    <ligand>
        <name>Mg(2+)</name>
        <dbReference type="ChEBI" id="CHEBI:18420"/>
    </ligand>
</feature>
<name>A0A7W3JBE5_9MICO</name>
<keyword evidence="12" id="KW-1185">Reference proteome</keyword>
<dbReference type="GO" id="GO:0046677">
    <property type="term" value="P:response to antibiotic"/>
    <property type="evidence" value="ECO:0007669"/>
    <property type="project" value="UniProtKB-KW"/>
</dbReference>
<dbReference type="PANTHER" id="PTHR21310">
    <property type="entry name" value="AMINOGLYCOSIDE PHOSPHOTRANSFERASE-RELATED-RELATED"/>
    <property type="match status" value="1"/>
</dbReference>
<dbReference type="GO" id="GO:0005524">
    <property type="term" value="F:ATP binding"/>
    <property type="evidence" value="ECO:0007669"/>
    <property type="project" value="UniProtKB-KW"/>
</dbReference>
<evidence type="ECO:0000256" key="1">
    <source>
        <dbReference type="ARBA" id="ARBA00006219"/>
    </source>
</evidence>
<accession>A0A7W3JBE5</accession>
<evidence type="ECO:0000256" key="5">
    <source>
        <dbReference type="ARBA" id="ARBA00022840"/>
    </source>
</evidence>
<keyword evidence="9" id="KW-0460">Magnesium</keyword>
<gene>
    <name evidence="11" type="ORF">FHX71_003742</name>
</gene>